<dbReference type="Pfam" id="PF01850">
    <property type="entry name" value="PIN"/>
    <property type="match status" value="1"/>
</dbReference>
<feature type="region of interest" description="Disordered" evidence="7">
    <location>
        <begin position="126"/>
        <end position="148"/>
    </location>
</feature>
<evidence type="ECO:0000256" key="1">
    <source>
        <dbReference type="ARBA" id="ARBA00022649"/>
    </source>
</evidence>
<keyword evidence="10" id="KW-1185">Reference proteome</keyword>
<keyword evidence="3 6" id="KW-0479">Metal-binding</keyword>
<dbReference type="RefSeq" id="WP_220150010.1">
    <property type="nucleotide sequence ID" value="NZ_CP025198.1"/>
</dbReference>
<gene>
    <name evidence="6" type="primary">vapC</name>
    <name evidence="9" type="ORF">JS278_00028</name>
</gene>
<feature type="domain" description="PIN" evidence="8">
    <location>
        <begin position="3"/>
        <end position="117"/>
    </location>
</feature>
<evidence type="ECO:0000256" key="3">
    <source>
        <dbReference type="ARBA" id="ARBA00022723"/>
    </source>
</evidence>
<keyword evidence="5 6" id="KW-0460">Magnesium</keyword>
<dbReference type="KEGG" id="acij:JS278_00028"/>
<dbReference type="AlphaFoldDB" id="A0A344UPM8"/>
<dbReference type="InterPro" id="IPR002716">
    <property type="entry name" value="PIN_dom"/>
</dbReference>
<evidence type="ECO:0000256" key="5">
    <source>
        <dbReference type="ARBA" id="ARBA00022842"/>
    </source>
</evidence>
<dbReference type="EC" id="3.1.-.-" evidence="6"/>
<reference evidence="9 10" key="1">
    <citation type="submission" date="2017-12" db="EMBL/GenBank/DDBJ databases">
        <title>The whole genome sequence of the Acidipropionibacterium virtanenii sp. nov. type strain JS278.</title>
        <authorList>
            <person name="Laine P."/>
            <person name="Deptula P."/>
            <person name="Varmanen P."/>
            <person name="Auvinen P."/>
        </authorList>
    </citation>
    <scope>NUCLEOTIDE SEQUENCE [LARGE SCALE GENOMIC DNA]</scope>
    <source>
        <strain evidence="9 10">JS278</strain>
    </source>
</reference>
<dbReference type="GO" id="GO:0004540">
    <property type="term" value="F:RNA nuclease activity"/>
    <property type="evidence" value="ECO:0007669"/>
    <property type="project" value="InterPro"/>
</dbReference>
<feature type="binding site" evidence="6">
    <location>
        <position position="90"/>
    </location>
    <ligand>
        <name>Mg(2+)</name>
        <dbReference type="ChEBI" id="CHEBI:18420"/>
    </ligand>
</feature>
<keyword evidence="4 6" id="KW-0378">Hydrolase</keyword>
<feature type="binding site" evidence="6">
    <location>
        <position position="5"/>
    </location>
    <ligand>
        <name>Mg(2+)</name>
        <dbReference type="ChEBI" id="CHEBI:18420"/>
    </ligand>
</feature>
<dbReference type="SUPFAM" id="SSF88723">
    <property type="entry name" value="PIN domain-like"/>
    <property type="match status" value="1"/>
</dbReference>
<dbReference type="EMBL" id="CP025198">
    <property type="protein sequence ID" value="AXE37226.1"/>
    <property type="molecule type" value="Genomic_DNA"/>
</dbReference>
<sequence>MFYADTSALVKLVVIEPESEALLTWLGRRDAALATSDLARTELVRSVRRPAPEAVTQARDVLSRLLLVRADAQIFDEAARLMPPEVRSLDAVHLATALALGDDLEGIITYDLRMADASHSLGLETVSPEHHEAPSHTASDQETGHPKR</sequence>
<comment type="function">
    <text evidence="6">Toxic component of a toxin-antitoxin (TA) system. An RNase.</text>
</comment>
<dbReference type="Proteomes" id="UP000251995">
    <property type="component" value="Chromosome"/>
</dbReference>
<dbReference type="GO" id="GO:0000287">
    <property type="term" value="F:magnesium ion binding"/>
    <property type="evidence" value="ECO:0007669"/>
    <property type="project" value="UniProtKB-UniRule"/>
</dbReference>
<evidence type="ECO:0000259" key="8">
    <source>
        <dbReference type="Pfam" id="PF01850"/>
    </source>
</evidence>
<name>A0A344UPM8_9ACTN</name>
<protein>
    <recommendedName>
        <fullName evidence="6">Ribonuclease VapC</fullName>
        <shortName evidence="6">RNase VapC</shortName>
        <ecNumber evidence="6">3.1.-.-</ecNumber>
    </recommendedName>
    <alternativeName>
        <fullName evidence="6">Toxin VapC</fullName>
    </alternativeName>
</protein>
<keyword evidence="1 6" id="KW-1277">Toxin-antitoxin system</keyword>
<proteinExistence type="inferred from homology"/>
<evidence type="ECO:0000313" key="10">
    <source>
        <dbReference type="Proteomes" id="UP000251995"/>
    </source>
</evidence>
<accession>A0A344UPM8</accession>
<comment type="cofactor">
    <cofactor evidence="6">
        <name>Mg(2+)</name>
        <dbReference type="ChEBI" id="CHEBI:18420"/>
    </cofactor>
</comment>
<dbReference type="HAMAP" id="MF_00265">
    <property type="entry name" value="VapC_Nob1"/>
    <property type="match status" value="1"/>
</dbReference>
<comment type="similarity">
    <text evidence="6">Belongs to the PINc/VapC protein family.</text>
</comment>
<dbReference type="CDD" id="cd09874">
    <property type="entry name" value="PIN_MT3492-like"/>
    <property type="match status" value="1"/>
</dbReference>
<organism evidence="9 10">
    <name type="scientific">Acidipropionibacterium virtanenii</name>
    <dbReference type="NCBI Taxonomy" id="2057246"/>
    <lineage>
        <taxon>Bacteria</taxon>
        <taxon>Bacillati</taxon>
        <taxon>Actinomycetota</taxon>
        <taxon>Actinomycetes</taxon>
        <taxon>Propionibacteriales</taxon>
        <taxon>Propionibacteriaceae</taxon>
        <taxon>Acidipropionibacterium</taxon>
    </lineage>
</organism>
<evidence type="ECO:0000313" key="9">
    <source>
        <dbReference type="EMBL" id="AXE37226.1"/>
    </source>
</evidence>
<evidence type="ECO:0000256" key="4">
    <source>
        <dbReference type="ARBA" id="ARBA00022801"/>
    </source>
</evidence>
<dbReference type="GO" id="GO:0016787">
    <property type="term" value="F:hydrolase activity"/>
    <property type="evidence" value="ECO:0007669"/>
    <property type="project" value="UniProtKB-KW"/>
</dbReference>
<evidence type="ECO:0000256" key="7">
    <source>
        <dbReference type="SAM" id="MobiDB-lite"/>
    </source>
</evidence>
<evidence type="ECO:0000256" key="2">
    <source>
        <dbReference type="ARBA" id="ARBA00022722"/>
    </source>
</evidence>
<dbReference type="Gene3D" id="3.40.50.1010">
    <property type="entry name" value="5'-nuclease"/>
    <property type="match status" value="1"/>
</dbReference>
<dbReference type="InterPro" id="IPR029060">
    <property type="entry name" value="PIN-like_dom_sf"/>
</dbReference>
<evidence type="ECO:0000256" key="6">
    <source>
        <dbReference type="HAMAP-Rule" id="MF_00265"/>
    </source>
</evidence>
<keyword evidence="2 6" id="KW-0540">Nuclease</keyword>
<dbReference type="InterPro" id="IPR022907">
    <property type="entry name" value="VapC_family"/>
</dbReference>
<dbReference type="GO" id="GO:0090729">
    <property type="term" value="F:toxin activity"/>
    <property type="evidence" value="ECO:0007669"/>
    <property type="project" value="UniProtKB-KW"/>
</dbReference>
<keyword evidence="6" id="KW-0800">Toxin</keyword>